<comment type="similarity">
    <text evidence="1">Belongs to the 'phage' integrase family.</text>
</comment>
<dbReference type="KEGG" id="sbk:SHEWBE_3626"/>
<dbReference type="SUPFAM" id="SSF56349">
    <property type="entry name" value="DNA breaking-rejoining enzymes"/>
    <property type="match status" value="1"/>
</dbReference>
<dbReference type="GO" id="GO:0003677">
    <property type="term" value="F:DNA binding"/>
    <property type="evidence" value="ECO:0007669"/>
    <property type="project" value="InterPro"/>
</dbReference>
<dbReference type="Proteomes" id="UP000250123">
    <property type="component" value="Chromosome SHEWBE"/>
</dbReference>
<accession>A0A330M4F4</accession>
<gene>
    <name evidence="5" type="ORF">SHEWBE_3626</name>
</gene>
<dbReference type="Gene3D" id="1.10.443.10">
    <property type="entry name" value="Intergrase catalytic core"/>
    <property type="match status" value="1"/>
</dbReference>
<organism evidence="5 6">
    <name type="scientific">Shewanella benthica</name>
    <dbReference type="NCBI Taxonomy" id="43661"/>
    <lineage>
        <taxon>Bacteria</taxon>
        <taxon>Pseudomonadati</taxon>
        <taxon>Pseudomonadota</taxon>
        <taxon>Gammaproteobacteria</taxon>
        <taxon>Alteromonadales</taxon>
        <taxon>Shewanellaceae</taxon>
        <taxon>Shewanella</taxon>
    </lineage>
</organism>
<protein>
    <submittedName>
        <fullName evidence="5">Phage integrase family protein</fullName>
    </submittedName>
</protein>
<dbReference type="GO" id="GO:0015074">
    <property type="term" value="P:DNA integration"/>
    <property type="evidence" value="ECO:0007669"/>
    <property type="project" value="UniProtKB-KW"/>
</dbReference>
<name>A0A330M4F4_9GAMM</name>
<dbReference type="Pfam" id="PF00589">
    <property type="entry name" value="Phage_integrase"/>
    <property type="match status" value="1"/>
</dbReference>
<sequence>MSLLPFLTKLEVKNLLEALNYEEQIYQDVIKMLLLIGQRKSCVFAMEWREVDHERGVWIIPTSKMKAKRPHAVPLTVEVMEILKRRSQEAKRGEKYVFPANRSHSGPCVL</sequence>
<dbReference type="InterPro" id="IPR013762">
    <property type="entry name" value="Integrase-like_cat_sf"/>
</dbReference>
<dbReference type="PANTHER" id="PTHR30629">
    <property type="entry name" value="PROPHAGE INTEGRASE"/>
    <property type="match status" value="1"/>
</dbReference>
<dbReference type="AlphaFoldDB" id="A0A330M4F4"/>
<dbReference type="PROSITE" id="PS51898">
    <property type="entry name" value="TYR_RECOMBINASE"/>
    <property type="match status" value="1"/>
</dbReference>
<proteinExistence type="inferred from homology"/>
<dbReference type="InterPro" id="IPR011010">
    <property type="entry name" value="DNA_brk_join_enz"/>
</dbReference>
<keyword evidence="3" id="KW-0233">DNA recombination</keyword>
<reference evidence="6" key="1">
    <citation type="submission" date="2018-06" db="EMBL/GenBank/DDBJ databases">
        <authorList>
            <person name="Cea G.-C."/>
            <person name="William W."/>
        </authorList>
    </citation>
    <scope>NUCLEOTIDE SEQUENCE [LARGE SCALE GENOMIC DNA]</scope>
    <source>
        <strain evidence="6">DB21MT-2</strain>
    </source>
</reference>
<keyword evidence="2" id="KW-0229">DNA integration</keyword>
<dbReference type="InterPro" id="IPR050808">
    <property type="entry name" value="Phage_Integrase"/>
</dbReference>
<evidence type="ECO:0000256" key="2">
    <source>
        <dbReference type="ARBA" id="ARBA00022908"/>
    </source>
</evidence>
<dbReference type="PANTHER" id="PTHR30629:SF2">
    <property type="entry name" value="PROPHAGE INTEGRASE INTS-RELATED"/>
    <property type="match status" value="1"/>
</dbReference>
<evidence type="ECO:0000259" key="4">
    <source>
        <dbReference type="PROSITE" id="PS51898"/>
    </source>
</evidence>
<evidence type="ECO:0000313" key="6">
    <source>
        <dbReference type="Proteomes" id="UP000250123"/>
    </source>
</evidence>
<evidence type="ECO:0000256" key="1">
    <source>
        <dbReference type="ARBA" id="ARBA00008857"/>
    </source>
</evidence>
<dbReference type="GO" id="GO:0006310">
    <property type="term" value="P:DNA recombination"/>
    <property type="evidence" value="ECO:0007669"/>
    <property type="project" value="UniProtKB-KW"/>
</dbReference>
<dbReference type="InterPro" id="IPR002104">
    <property type="entry name" value="Integrase_catalytic"/>
</dbReference>
<evidence type="ECO:0000256" key="3">
    <source>
        <dbReference type="ARBA" id="ARBA00023172"/>
    </source>
</evidence>
<dbReference type="EMBL" id="LS483452">
    <property type="protein sequence ID" value="SQH77589.1"/>
    <property type="molecule type" value="Genomic_DNA"/>
</dbReference>
<evidence type="ECO:0000313" key="5">
    <source>
        <dbReference type="EMBL" id="SQH77589.1"/>
    </source>
</evidence>
<feature type="domain" description="Tyr recombinase" evidence="4">
    <location>
        <begin position="2"/>
        <end position="110"/>
    </location>
</feature>